<accession>A0A8S2G5X4</accession>
<dbReference type="AlphaFoldDB" id="A0A8S2G5X4"/>
<gene>
    <name evidence="2" type="ORF">OVA965_LOCUS43610</name>
    <name evidence="3" type="ORF">TMI583_LOCUS45942</name>
</gene>
<organism evidence="2 4">
    <name type="scientific">Didymodactylos carnosus</name>
    <dbReference type="NCBI Taxonomy" id="1234261"/>
    <lineage>
        <taxon>Eukaryota</taxon>
        <taxon>Metazoa</taxon>
        <taxon>Spiralia</taxon>
        <taxon>Gnathifera</taxon>
        <taxon>Rotifera</taxon>
        <taxon>Eurotatoria</taxon>
        <taxon>Bdelloidea</taxon>
        <taxon>Philodinida</taxon>
        <taxon>Philodinidae</taxon>
        <taxon>Didymodactylos</taxon>
    </lineage>
</organism>
<evidence type="ECO:0000313" key="3">
    <source>
        <dbReference type="EMBL" id="CAF4453803.1"/>
    </source>
</evidence>
<dbReference type="Proteomes" id="UP000682733">
    <property type="component" value="Unassembled WGS sequence"/>
</dbReference>
<feature type="region of interest" description="Disordered" evidence="1">
    <location>
        <begin position="1"/>
        <end position="35"/>
    </location>
</feature>
<reference evidence="2" key="1">
    <citation type="submission" date="2021-02" db="EMBL/GenBank/DDBJ databases">
        <authorList>
            <person name="Nowell W R."/>
        </authorList>
    </citation>
    <scope>NUCLEOTIDE SEQUENCE</scope>
</reference>
<evidence type="ECO:0000313" key="2">
    <source>
        <dbReference type="EMBL" id="CAF1628824.1"/>
    </source>
</evidence>
<feature type="non-terminal residue" evidence="2">
    <location>
        <position position="1"/>
    </location>
</feature>
<proteinExistence type="predicted"/>
<evidence type="ECO:0000256" key="1">
    <source>
        <dbReference type="SAM" id="MobiDB-lite"/>
    </source>
</evidence>
<evidence type="ECO:0000313" key="4">
    <source>
        <dbReference type="Proteomes" id="UP000677228"/>
    </source>
</evidence>
<dbReference type="Proteomes" id="UP000677228">
    <property type="component" value="Unassembled WGS sequence"/>
</dbReference>
<dbReference type="EMBL" id="CAJOBA010083766">
    <property type="protein sequence ID" value="CAF4453803.1"/>
    <property type="molecule type" value="Genomic_DNA"/>
</dbReference>
<comment type="caution">
    <text evidence="2">The sequence shown here is derived from an EMBL/GenBank/DDBJ whole genome shotgun (WGS) entry which is preliminary data.</text>
</comment>
<sequence>GEVKGNEETTNVVRGGGDENETSAGAVYGDNQTDL</sequence>
<name>A0A8S2G5X4_9BILA</name>
<dbReference type="EMBL" id="CAJNOK010058270">
    <property type="protein sequence ID" value="CAF1628824.1"/>
    <property type="molecule type" value="Genomic_DNA"/>
</dbReference>
<protein>
    <submittedName>
        <fullName evidence="2">Uncharacterized protein</fullName>
    </submittedName>
</protein>